<reference evidence="1 2" key="1">
    <citation type="journal article" date="2024" name="bioRxiv">
        <title>A reference genome for Trichogramma kaykai: A tiny desert-dwelling parasitoid wasp with competing sex-ratio distorters.</title>
        <authorList>
            <person name="Culotta J."/>
            <person name="Lindsey A.R."/>
        </authorList>
    </citation>
    <scope>NUCLEOTIDE SEQUENCE [LARGE SCALE GENOMIC DNA]</scope>
    <source>
        <strain evidence="1 2">KSX58</strain>
    </source>
</reference>
<keyword evidence="2" id="KW-1185">Reference proteome</keyword>
<gene>
    <name evidence="1" type="ORF">TKK_018810</name>
</gene>
<sequence>MKKKKFRDIKILNPCAAEAKSIVSRKPNKKILLSFDIIFTLASNITSTVISRPGTSTLASVCECRDCSAIYSIMYHQATV</sequence>
<evidence type="ECO:0000313" key="1">
    <source>
        <dbReference type="EMBL" id="KAL3385775.1"/>
    </source>
</evidence>
<dbReference type="EMBL" id="JBJJXI010000153">
    <property type="protein sequence ID" value="KAL3385775.1"/>
    <property type="molecule type" value="Genomic_DNA"/>
</dbReference>
<accession>A0ABD2VYG2</accession>
<evidence type="ECO:0000313" key="2">
    <source>
        <dbReference type="Proteomes" id="UP001627154"/>
    </source>
</evidence>
<organism evidence="1 2">
    <name type="scientific">Trichogramma kaykai</name>
    <dbReference type="NCBI Taxonomy" id="54128"/>
    <lineage>
        <taxon>Eukaryota</taxon>
        <taxon>Metazoa</taxon>
        <taxon>Ecdysozoa</taxon>
        <taxon>Arthropoda</taxon>
        <taxon>Hexapoda</taxon>
        <taxon>Insecta</taxon>
        <taxon>Pterygota</taxon>
        <taxon>Neoptera</taxon>
        <taxon>Endopterygota</taxon>
        <taxon>Hymenoptera</taxon>
        <taxon>Apocrita</taxon>
        <taxon>Proctotrupomorpha</taxon>
        <taxon>Chalcidoidea</taxon>
        <taxon>Trichogrammatidae</taxon>
        <taxon>Trichogramma</taxon>
    </lineage>
</organism>
<protein>
    <submittedName>
        <fullName evidence="1">Uncharacterized protein</fullName>
    </submittedName>
</protein>
<dbReference type="Proteomes" id="UP001627154">
    <property type="component" value="Unassembled WGS sequence"/>
</dbReference>
<dbReference type="AlphaFoldDB" id="A0ABD2VYG2"/>
<proteinExistence type="predicted"/>
<name>A0ABD2VYG2_9HYME</name>
<comment type="caution">
    <text evidence="1">The sequence shown here is derived from an EMBL/GenBank/DDBJ whole genome shotgun (WGS) entry which is preliminary data.</text>
</comment>